<keyword evidence="3" id="KW-1185">Reference proteome</keyword>
<organism evidence="2 3">
    <name type="scientific">Limobrevibacterium gyesilva</name>
    <dbReference type="NCBI Taxonomy" id="2991712"/>
    <lineage>
        <taxon>Bacteria</taxon>
        <taxon>Pseudomonadati</taxon>
        <taxon>Pseudomonadota</taxon>
        <taxon>Alphaproteobacteria</taxon>
        <taxon>Acetobacterales</taxon>
        <taxon>Acetobacteraceae</taxon>
        <taxon>Limobrevibacterium</taxon>
    </lineage>
</organism>
<dbReference type="SUPFAM" id="SSF52799">
    <property type="entry name" value="(Phosphotyrosine protein) phosphatases II"/>
    <property type="match status" value="1"/>
</dbReference>
<proteinExistence type="inferred from homology"/>
<dbReference type="InterPro" id="IPR016130">
    <property type="entry name" value="Tyr_Pase_AS"/>
</dbReference>
<evidence type="ECO:0000256" key="1">
    <source>
        <dbReference type="ARBA" id="ARBA00009580"/>
    </source>
</evidence>
<dbReference type="Pfam" id="PF13350">
    <property type="entry name" value="Y_phosphatase3"/>
    <property type="match status" value="1"/>
</dbReference>
<dbReference type="Gene3D" id="3.90.190.10">
    <property type="entry name" value="Protein tyrosine phosphatase superfamily"/>
    <property type="match status" value="1"/>
</dbReference>
<dbReference type="InterPro" id="IPR029021">
    <property type="entry name" value="Prot-tyrosine_phosphatase-like"/>
</dbReference>
<evidence type="ECO:0000313" key="3">
    <source>
        <dbReference type="Proteomes" id="UP001165679"/>
    </source>
</evidence>
<accession>A0AA41YS46</accession>
<dbReference type="PANTHER" id="PTHR31126:SF1">
    <property type="entry name" value="TYROSINE SPECIFIC PROTEIN PHOSPHATASES DOMAIN-CONTAINING PROTEIN"/>
    <property type="match status" value="1"/>
</dbReference>
<dbReference type="Proteomes" id="UP001165679">
    <property type="component" value="Unassembled WGS sequence"/>
</dbReference>
<sequence length="248" mass="26428">MLDADLPRALPLQGASNVRDLGGWPAAGGRRVRFGRVFRAAALSGLTQADAAVLAATGLGTVCDLRGEKERQKAPSRLPGVTTHALSIEPSLGASLRDIAARRTATGADVMMLMRRAYTAYALEWAHRYQAMFALLLAEDAPPLLFHCSAGKDRTGFGAALLLTALGVEADAVREDYLATNRLWRGDAELAAALPPAVADVLLRVHPELLDAAFGAIRESHGTLEAYLEQRIGVDAGRRAALQARLLE</sequence>
<dbReference type="PANTHER" id="PTHR31126">
    <property type="entry name" value="TYROSINE-PROTEIN PHOSPHATASE"/>
    <property type="match status" value="1"/>
</dbReference>
<comment type="caution">
    <text evidence="2">The sequence shown here is derived from an EMBL/GenBank/DDBJ whole genome shotgun (WGS) entry which is preliminary data.</text>
</comment>
<dbReference type="GO" id="GO:0004721">
    <property type="term" value="F:phosphoprotein phosphatase activity"/>
    <property type="evidence" value="ECO:0007669"/>
    <property type="project" value="InterPro"/>
</dbReference>
<dbReference type="EMBL" id="JAPDNT010000009">
    <property type="protein sequence ID" value="MCW3475583.1"/>
    <property type="molecule type" value="Genomic_DNA"/>
</dbReference>
<dbReference type="PROSITE" id="PS00383">
    <property type="entry name" value="TYR_PHOSPHATASE_1"/>
    <property type="match status" value="1"/>
</dbReference>
<reference evidence="2" key="2">
    <citation type="submission" date="2022-10" db="EMBL/GenBank/DDBJ databases">
        <authorList>
            <person name="Trinh H.N."/>
        </authorList>
    </citation>
    <scope>NUCLEOTIDE SEQUENCE</scope>
    <source>
        <strain evidence="2">RN2-1</strain>
    </source>
</reference>
<dbReference type="RefSeq" id="WP_264714298.1">
    <property type="nucleotide sequence ID" value="NZ_JAPDNT010000009.1"/>
</dbReference>
<comment type="similarity">
    <text evidence="1">Belongs to the protein-tyrosine phosphatase family.</text>
</comment>
<dbReference type="InterPro" id="IPR026893">
    <property type="entry name" value="Tyr/Ser_Pase_IphP-type"/>
</dbReference>
<dbReference type="AlphaFoldDB" id="A0AA41YS46"/>
<evidence type="ECO:0000313" key="2">
    <source>
        <dbReference type="EMBL" id="MCW3475583.1"/>
    </source>
</evidence>
<reference evidence="2" key="1">
    <citation type="submission" date="2022-09" db="EMBL/GenBank/DDBJ databases">
        <title>Rhodovastum sp. nov. RN2-1 isolated from soil in Seongnam, South Korea.</title>
        <authorList>
            <person name="Le N.T."/>
        </authorList>
    </citation>
    <scope>NUCLEOTIDE SEQUENCE</scope>
    <source>
        <strain evidence="2">RN2-1</strain>
    </source>
</reference>
<name>A0AA41YS46_9PROT</name>
<gene>
    <name evidence="2" type="ORF">OL599_13445</name>
</gene>
<protein>
    <submittedName>
        <fullName evidence="2">Tyrosine-protein phosphatase</fullName>
    </submittedName>
</protein>